<dbReference type="SUPFAM" id="SSF52047">
    <property type="entry name" value="RNI-like"/>
    <property type="match status" value="1"/>
</dbReference>
<evidence type="ECO:0000313" key="1">
    <source>
        <dbReference type="EMBL" id="KAL2628716.1"/>
    </source>
</evidence>
<evidence type="ECO:0008006" key="3">
    <source>
        <dbReference type="Google" id="ProtNLM"/>
    </source>
</evidence>
<dbReference type="PANTHER" id="PTHR36766:SF40">
    <property type="entry name" value="DISEASE RESISTANCE PROTEIN RGA3"/>
    <property type="match status" value="1"/>
</dbReference>
<dbReference type="AlphaFoldDB" id="A0ABD1YDG3"/>
<dbReference type="SUPFAM" id="SSF52540">
    <property type="entry name" value="P-loop containing nucleoside triphosphate hydrolases"/>
    <property type="match status" value="1"/>
</dbReference>
<dbReference type="InterPro" id="IPR032675">
    <property type="entry name" value="LRR_dom_sf"/>
</dbReference>
<dbReference type="Gene3D" id="3.80.10.10">
    <property type="entry name" value="Ribonuclease Inhibitor"/>
    <property type="match status" value="2"/>
</dbReference>
<reference evidence="1 2" key="1">
    <citation type="submission" date="2024-09" db="EMBL/GenBank/DDBJ databases">
        <title>Chromosome-scale assembly of Riccia fluitans.</title>
        <authorList>
            <person name="Paukszto L."/>
            <person name="Sawicki J."/>
            <person name="Karawczyk K."/>
            <person name="Piernik-Szablinska J."/>
            <person name="Szczecinska M."/>
            <person name="Mazdziarz M."/>
        </authorList>
    </citation>
    <scope>NUCLEOTIDE SEQUENCE [LARGE SCALE GENOMIC DNA]</scope>
    <source>
        <strain evidence="1">Rf_01</strain>
        <tissue evidence="1">Aerial parts of the thallus</tissue>
    </source>
</reference>
<dbReference type="InterPro" id="IPR027417">
    <property type="entry name" value="P-loop_NTPase"/>
</dbReference>
<keyword evidence="2" id="KW-1185">Reference proteome</keyword>
<sequence length="1042" mass="117901">MEKKCPLRKYFSCSGGPTHDQYSRLRDITPVSSPQDSYGPVSSKVDQTLNALDTLQRILLPDESTSDEETTEGRVGAAEEFCNKNVPLLGQVFEKVGGSANGQKPGNEKVRKVNGAELCREVSGMLKGVGQLHYVGAFLVVLGFALDRFSKASKYSETLCKDIQRLRDFGRHVWSIYGQIKDCEDSELAEPLQRAMELVCKYATFYTSGVDNGKPRLKKPGFSHRFFLADTDLERLACLKTELDQLYAELTMIGTYKVYRNVVAGIPTRRSGENFILPDATLSELVGTDKQVEEASIMLNSLDLSKGVHAFVLVGAPGSGKGVLGQQVAAKVKREKQFDKNDCCKVDMYNGKESECVTKKQQELYAKLSRGEERKFSALADGKLELEDLFRHRDKPSLIYFHNAHEPNDLRQLLPDALDKCLCPGSILVVTTANEEVISALAHKGVCCSSYRVRELDEEDARTLLMKQILRGPNISPNSHIWSKLIQNRRLLQLLTFCNGVPLLLIVVGSYIWSQGHEYLRTKLGGDDRHTLASNFVAAYSRLDFADQAEFLNKLETAVKHVHVSLLDGDPIRTSSNVSTRLRHSLQFTCDQLGKYGQMKEFFLDIVAVHLWRKCKDVELICREEDAIHMNTLKQMSMVKHVEQENSDGSFEPVVQVHGLLVGEVRRMDNTSEPGRRMVVDSMNRAPAYLRKAKDSSVYAQPETVKLNNCGEFQSEYPHLHLDMINVRYLELLGTNIRMCNGCREVPSSLKFLRVRRSCLPFPLEGLRQLVFLDVDLQMDLIHNVESIQSMPKLQELKLANSVTLEGIGPLWKLRTAHVKNCPNFEEIKEVQELTELRIVNCPKFRISCMTGFVRLKTLSLVELGFKEFPEARLIPPEVESVDLSGNINLKEFPMFAKGNAIKKLNLRFCLNLELRWDRISSVVPILEELYLGECMLLNRLPSLPEHLPKLKILDVRGCRGISRKDLSELVKKTEGRDPPFRILGGQVEDEDVVHGGCLGRKCESVKSSFRRFKHGVSRKRRYERGFTYPVREASMEKNKEQ</sequence>
<comment type="caution">
    <text evidence="1">The sequence shown here is derived from an EMBL/GenBank/DDBJ whole genome shotgun (WGS) entry which is preliminary data.</text>
</comment>
<dbReference type="PRINTS" id="PR00364">
    <property type="entry name" value="DISEASERSIST"/>
</dbReference>
<organism evidence="1 2">
    <name type="scientific">Riccia fluitans</name>
    <dbReference type="NCBI Taxonomy" id="41844"/>
    <lineage>
        <taxon>Eukaryota</taxon>
        <taxon>Viridiplantae</taxon>
        <taxon>Streptophyta</taxon>
        <taxon>Embryophyta</taxon>
        <taxon>Marchantiophyta</taxon>
        <taxon>Marchantiopsida</taxon>
        <taxon>Marchantiidae</taxon>
        <taxon>Marchantiales</taxon>
        <taxon>Ricciaceae</taxon>
        <taxon>Riccia</taxon>
    </lineage>
</organism>
<name>A0ABD1YDG3_9MARC</name>
<proteinExistence type="predicted"/>
<dbReference type="EMBL" id="JBHFFA010000004">
    <property type="protein sequence ID" value="KAL2628716.1"/>
    <property type="molecule type" value="Genomic_DNA"/>
</dbReference>
<dbReference type="PANTHER" id="PTHR36766">
    <property type="entry name" value="PLANT BROAD-SPECTRUM MILDEW RESISTANCE PROTEIN RPW8"/>
    <property type="match status" value="1"/>
</dbReference>
<dbReference type="Proteomes" id="UP001605036">
    <property type="component" value="Unassembled WGS sequence"/>
</dbReference>
<accession>A0ABD1YDG3</accession>
<dbReference type="Gene3D" id="3.40.50.300">
    <property type="entry name" value="P-loop containing nucleotide triphosphate hydrolases"/>
    <property type="match status" value="1"/>
</dbReference>
<gene>
    <name evidence="1" type="ORF">R1flu_013402</name>
</gene>
<evidence type="ECO:0000313" key="2">
    <source>
        <dbReference type="Proteomes" id="UP001605036"/>
    </source>
</evidence>
<protein>
    <recommendedName>
        <fullName evidence="3">NB-ARC domain-containing protein</fullName>
    </recommendedName>
</protein>